<keyword evidence="6 9" id="KW-1133">Transmembrane helix</keyword>
<dbReference type="STRING" id="1317117.ATO7_09542"/>
<evidence type="ECO:0000313" key="11">
    <source>
        <dbReference type="Proteomes" id="UP000192342"/>
    </source>
</evidence>
<keyword evidence="2 9" id="KW-0813">Transport</keyword>
<keyword evidence="4 9" id="KW-0812">Transmembrane</keyword>
<dbReference type="Proteomes" id="UP000192342">
    <property type="component" value="Unassembled WGS sequence"/>
</dbReference>
<comment type="function">
    <text evidence="9">Part of the twin-arginine translocation (Tat) system that transports large folded proteins containing a characteristic twin-arginine motif in their signal peptide across membranes. TatA could form the protein-conducting channel of the Tat system.</text>
</comment>
<feature type="transmembrane region" description="Helical" evidence="9">
    <location>
        <begin position="6"/>
        <end position="23"/>
    </location>
</feature>
<accession>A0A1Y1SEZ4</accession>
<sequence>MGIGAIGVPQLLLIALIVGLIFGSRKLRGAGADLGAGVRSIKQALSARAHEHNEG</sequence>
<keyword evidence="3 9" id="KW-1003">Cell membrane</keyword>
<dbReference type="EMBL" id="AQQV01000002">
    <property type="protein sequence ID" value="ORE87274.1"/>
    <property type="molecule type" value="Genomic_DNA"/>
</dbReference>
<keyword evidence="11" id="KW-1185">Reference proteome</keyword>
<evidence type="ECO:0000256" key="3">
    <source>
        <dbReference type="ARBA" id="ARBA00022475"/>
    </source>
</evidence>
<keyword evidence="8 9" id="KW-0472">Membrane</keyword>
<dbReference type="PANTHER" id="PTHR42982">
    <property type="entry name" value="SEC-INDEPENDENT PROTEIN TRANSLOCASE PROTEIN TATA"/>
    <property type="match status" value="1"/>
</dbReference>
<reference evidence="10 11" key="1">
    <citation type="submission" date="2013-04" db="EMBL/GenBank/DDBJ databases">
        <title>Oceanococcus atlanticus 22II-S10r2 Genome Sequencing.</title>
        <authorList>
            <person name="Lai Q."/>
            <person name="Li G."/>
            <person name="Shao Z."/>
        </authorList>
    </citation>
    <scope>NUCLEOTIDE SEQUENCE [LARGE SCALE GENOMIC DNA]</scope>
    <source>
        <strain evidence="10 11">22II-S10r2</strain>
    </source>
</reference>
<comment type="caution">
    <text evidence="10">The sequence shown here is derived from an EMBL/GenBank/DDBJ whole genome shotgun (WGS) entry which is preliminary data.</text>
</comment>
<dbReference type="HAMAP" id="MF_00236">
    <property type="entry name" value="TatA_E"/>
    <property type="match status" value="1"/>
</dbReference>
<comment type="similarity">
    <text evidence="9">Belongs to the TatA/E family.</text>
</comment>
<dbReference type="GO" id="GO:0043953">
    <property type="term" value="P:protein transport by the Tat complex"/>
    <property type="evidence" value="ECO:0007669"/>
    <property type="project" value="UniProtKB-UniRule"/>
</dbReference>
<evidence type="ECO:0000256" key="7">
    <source>
        <dbReference type="ARBA" id="ARBA00023010"/>
    </source>
</evidence>
<evidence type="ECO:0000256" key="1">
    <source>
        <dbReference type="ARBA" id="ARBA00004162"/>
    </source>
</evidence>
<dbReference type="AlphaFoldDB" id="A0A1Y1SEZ4"/>
<dbReference type="InterPro" id="IPR003369">
    <property type="entry name" value="TatA/B/E"/>
</dbReference>
<evidence type="ECO:0000256" key="8">
    <source>
        <dbReference type="ARBA" id="ARBA00023136"/>
    </source>
</evidence>
<dbReference type="RefSeq" id="WP_206044867.1">
    <property type="nucleotide sequence ID" value="NZ_AQQV01000002.1"/>
</dbReference>
<dbReference type="Pfam" id="PF02416">
    <property type="entry name" value="TatA_B_E"/>
    <property type="match status" value="1"/>
</dbReference>
<dbReference type="GO" id="GO:0008320">
    <property type="term" value="F:protein transmembrane transporter activity"/>
    <property type="evidence" value="ECO:0007669"/>
    <property type="project" value="UniProtKB-UniRule"/>
</dbReference>
<protein>
    <recommendedName>
        <fullName evidence="9">Sec-independent protein translocase protein TatA</fullName>
    </recommendedName>
</protein>
<comment type="subcellular location">
    <subcellularLocation>
        <location evidence="1 9">Cell membrane</location>
        <topology evidence="1 9">Single-pass membrane protein</topology>
    </subcellularLocation>
</comment>
<dbReference type="Gene3D" id="1.20.5.3310">
    <property type="match status" value="1"/>
</dbReference>
<gene>
    <name evidence="9" type="primary">tatA</name>
    <name evidence="10" type="ORF">ATO7_09542</name>
</gene>
<evidence type="ECO:0000256" key="6">
    <source>
        <dbReference type="ARBA" id="ARBA00022989"/>
    </source>
</evidence>
<name>A0A1Y1SEZ4_9GAMM</name>
<keyword evidence="5 9" id="KW-0653">Protein transport</keyword>
<evidence type="ECO:0000256" key="9">
    <source>
        <dbReference type="HAMAP-Rule" id="MF_00236"/>
    </source>
</evidence>
<dbReference type="GO" id="GO:0033281">
    <property type="term" value="C:TAT protein transport complex"/>
    <property type="evidence" value="ECO:0007669"/>
    <property type="project" value="UniProtKB-UniRule"/>
</dbReference>
<comment type="subunit">
    <text evidence="9">The Tat system comprises two distinct complexes: a TatABC complex, containing multiple copies of TatA, TatB and TatC subunits, and a separate TatA complex, containing only TatA subunits. Substrates initially bind to the TatABC complex, which probably triggers association of the separate TatA complex to form the active translocon.</text>
</comment>
<evidence type="ECO:0000313" key="10">
    <source>
        <dbReference type="EMBL" id="ORE87274.1"/>
    </source>
</evidence>
<organism evidence="10 11">
    <name type="scientific">Oceanococcus atlanticus</name>
    <dbReference type="NCBI Taxonomy" id="1317117"/>
    <lineage>
        <taxon>Bacteria</taxon>
        <taxon>Pseudomonadati</taxon>
        <taxon>Pseudomonadota</taxon>
        <taxon>Gammaproteobacteria</taxon>
        <taxon>Chromatiales</taxon>
        <taxon>Oceanococcaceae</taxon>
        <taxon>Oceanococcus</taxon>
    </lineage>
</organism>
<proteinExistence type="inferred from homology"/>
<evidence type="ECO:0000256" key="5">
    <source>
        <dbReference type="ARBA" id="ARBA00022927"/>
    </source>
</evidence>
<dbReference type="InterPro" id="IPR006312">
    <property type="entry name" value="TatA/E"/>
</dbReference>
<keyword evidence="7 9" id="KW-0811">Translocation</keyword>
<dbReference type="PANTHER" id="PTHR42982:SF1">
    <property type="entry name" value="SEC-INDEPENDENT PROTEIN TRANSLOCASE PROTEIN TATA"/>
    <property type="match status" value="1"/>
</dbReference>
<evidence type="ECO:0000256" key="4">
    <source>
        <dbReference type="ARBA" id="ARBA00022692"/>
    </source>
</evidence>
<evidence type="ECO:0000256" key="2">
    <source>
        <dbReference type="ARBA" id="ARBA00022448"/>
    </source>
</evidence>